<dbReference type="HAMAP" id="MF_01416">
    <property type="entry name" value="ATP_synth_delta_bact"/>
    <property type="match status" value="1"/>
</dbReference>
<sequence length="229" mass="25159">MAQRFRAPAVNANRNRGLLLPPTETARIAEITEAMRLAREARAAVDEIPARYAAGLLALADEHRQRGDEGVYDRLAEALAAIERLYAESAEFRTLVEDPRLPRERQMQAVKLLAESAGLEPMVRNFLGVIVSNRRLSLLPRILAAFRAQLSARRGEETAEVVSAVPLSEPQLRALEASLIRAGHARVRLAARVDPSILGGLVVKIGSRLYDSSIRSRLQRLSQAMKGAA</sequence>
<accession>A0A975YIE3</accession>
<dbReference type="EMBL" id="CP076448">
    <property type="protein sequence ID" value="QXM23333.1"/>
    <property type="molecule type" value="Genomic_DNA"/>
</dbReference>
<comment type="similarity">
    <text evidence="7">Belongs to the ATPase delta chain family.</text>
</comment>
<evidence type="ECO:0000256" key="1">
    <source>
        <dbReference type="ARBA" id="ARBA00004370"/>
    </source>
</evidence>
<gene>
    <name evidence="7" type="primary">atpH</name>
    <name evidence="8" type="ORF">KO353_08195</name>
</gene>
<comment type="subcellular location">
    <subcellularLocation>
        <location evidence="7">Cell membrane</location>
        <topology evidence="7">Peripheral membrane protein</topology>
    </subcellularLocation>
    <subcellularLocation>
        <location evidence="1">Membrane</location>
    </subcellularLocation>
</comment>
<dbReference type="NCBIfam" id="NF004406">
    <property type="entry name" value="PRK05758.3-2"/>
    <property type="match status" value="1"/>
</dbReference>
<dbReference type="GO" id="GO:0005886">
    <property type="term" value="C:plasma membrane"/>
    <property type="evidence" value="ECO:0007669"/>
    <property type="project" value="UniProtKB-SubCell"/>
</dbReference>
<evidence type="ECO:0000256" key="4">
    <source>
        <dbReference type="ARBA" id="ARBA00023065"/>
    </source>
</evidence>
<keyword evidence="9" id="KW-1185">Reference proteome</keyword>
<reference evidence="8" key="1">
    <citation type="submission" date="2021-06" db="EMBL/GenBank/DDBJ databases">
        <title>Elioraea tepida, sp. nov., a moderately thermophilic aerobic anoxygenic phototrophic bacterium isolated from an alkaline siliceous hot spring mat community in Yellowstone National Park, WY, USA.</title>
        <authorList>
            <person name="Saini M.K."/>
            <person name="Yoshida S."/>
            <person name="Sebastian A."/>
            <person name="Hirose S."/>
            <person name="Hara E."/>
            <person name="Tamaki H."/>
            <person name="Soulier N.T."/>
            <person name="Albert I."/>
            <person name="Hanada S."/>
            <person name="Bryant D.A."/>
            <person name="Tank M."/>
        </authorList>
    </citation>
    <scope>NUCLEOTIDE SEQUENCE</scope>
    <source>
        <strain evidence="8">MS-P2</strain>
    </source>
</reference>
<evidence type="ECO:0000313" key="8">
    <source>
        <dbReference type="EMBL" id="QXM23333.1"/>
    </source>
</evidence>
<dbReference type="InterPro" id="IPR000711">
    <property type="entry name" value="ATPase_OSCP/dsu"/>
</dbReference>
<keyword evidence="4 7" id="KW-0406">Ion transport</keyword>
<dbReference type="RefSeq" id="WP_218284193.1">
    <property type="nucleotide sequence ID" value="NZ_CP076448.1"/>
</dbReference>
<keyword evidence="7" id="KW-0139">CF(1)</keyword>
<evidence type="ECO:0000256" key="5">
    <source>
        <dbReference type="ARBA" id="ARBA00023136"/>
    </source>
</evidence>
<keyword evidence="6 7" id="KW-0066">ATP synthesis</keyword>
<dbReference type="GO" id="GO:0045259">
    <property type="term" value="C:proton-transporting ATP synthase complex"/>
    <property type="evidence" value="ECO:0007669"/>
    <property type="project" value="UniProtKB-KW"/>
</dbReference>
<dbReference type="InterPro" id="IPR020781">
    <property type="entry name" value="ATPase_OSCP/d_CS"/>
</dbReference>
<comment type="function">
    <text evidence="7">F(1)F(0) ATP synthase produces ATP from ADP in the presence of a proton or sodium gradient. F-type ATPases consist of two structural domains, F(1) containing the extramembraneous catalytic core and F(0) containing the membrane proton channel, linked together by a central stalk and a peripheral stalk. During catalysis, ATP synthesis in the catalytic domain of F(1) is coupled via a rotary mechanism of the central stalk subunits to proton translocation.</text>
</comment>
<comment type="function">
    <text evidence="7">This protein is part of the stalk that links CF(0) to CF(1). It either transmits conformational changes from CF(0) to CF(1) or is implicated in proton conduction.</text>
</comment>
<dbReference type="KEGG" id="elio:KO353_08195"/>
<protein>
    <recommendedName>
        <fullName evidence="7">ATP synthase subunit delta</fullName>
    </recommendedName>
    <alternativeName>
        <fullName evidence="7">ATP synthase F(1) sector subunit delta</fullName>
    </alternativeName>
    <alternativeName>
        <fullName evidence="7">F-type ATPase subunit delta</fullName>
        <shortName evidence="7">F-ATPase subunit delta</shortName>
    </alternativeName>
</protein>
<dbReference type="Pfam" id="PF00213">
    <property type="entry name" value="OSCP"/>
    <property type="match status" value="1"/>
</dbReference>
<evidence type="ECO:0000256" key="7">
    <source>
        <dbReference type="HAMAP-Rule" id="MF_01416"/>
    </source>
</evidence>
<dbReference type="GO" id="GO:0046933">
    <property type="term" value="F:proton-transporting ATP synthase activity, rotational mechanism"/>
    <property type="evidence" value="ECO:0007669"/>
    <property type="project" value="UniProtKB-UniRule"/>
</dbReference>
<evidence type="ECO:0000256" key="2">
    <source>
        <dbReference type="ARBA" id="ARBA00022448"/>
    </source>
</evidence>
<evidence type="ECO:0000256" key="3">
    <source>
        <dbReference type="ARBA" id="ARBA00022781"/>
    </source>
</evidence>
<evidence type="ECO:0000313" key="9">
    <source>
        <dbReference type="Proteomes" id="UP000694001"/>
    </source>
</evidence>
<proteinExistence type="inferred from homology"/>
<organism evidence="8 9">
    <name type="scientific">Elioraea tepida</name>
    <dbReference type="NCBI Taxonomy" id="2843330"/>
    <lineage>
        <taxon>Bacteria</taxon>
        <taxon>Pseudomonadati</taxon>
        <taxon>Pseudomonadota</taxon>
        <taxon>Alphaproteobacteria</taxon>
        <taxon>Acetobacterales</taxon>
        <taxon>Elioraeaceae</taxon>
        <taxon>Elioraea</taxon>
    </lineage>
</organism>
<name>A0A975YIE3_9PROT</name>
<dbReference type="AlphaFoldDB" id="A0A975YIE3"/>
<dbReference type="PROSITE" id="PS00389">
    <property type="entry name" value="ATPASE_DELTA"/>
    <property type="match status" value="1"/>
</dbReference>
<keyword evidence="3 7" id="KW-0375">Hydrogen ion transport</keyword>
<keyword evidence="5 7" id="KW-0472">Membrane</keyword>
<dbReference type="PANTHER" id="PTHR11910">
    <property type="entry name" value="ATP SYNTHASE DELTA CHAIN"/>
    <property type="match status" value="1"/>
</dbReference>
<evidence type="ECO:0000256" key="6">
    <source>
        <dbReference type="ARBA" id="ARBA00023310"/>
    </source>
</evidence>
<dbReference type="Proteomes" id="UP000694001">
    <property type="component" value="Chromosome"/>
</dbReference>
<keyword evidence="2 7" id="KW-0813">Transport</keyword>
<keyword evidence="7" id="KW-1003">Cell membrane</keyword>
<dbReference type="NCBIfam" id="TIGR01145">
    <property type="entry name" value="ATP_synt_delta"/>
    <property type="match status" value="1"/>
</dbReference>